<proteinExistence type="predicted"/>
<sequence>MEKIDKRQKYFFILISVLFFFAFCSKQNIYAEEVNRNNILQLDTVEGYDTSKGIEITKPYGDNRLYFIQYNYGIGAIKELVFKGKVCNENVKLTADTNLTVGDIEQVVGNKPTVNQNGNEYEISYKMGDKKTGINSCIIRVNAEYEGNEYEYMFAFVAKTTAKNNILLKDYTNNYVLDNGQIVQNESKTVQVVKVGADTKEVSVECLRESSKASGVLSNEKSVLMGWLSDGLTYVRVNGGKYTRVNASGDRLGENWSQNIPLKAGLNIVDVSVERANSGYIRNTAGLDANLIKEGLTLSGKEFNTKYLNYSYIIYRDGGETGNPSINSETSLKYVEVTQLGDSRIAMASYPVKQENDEYTIALPLQLPKSGTTVYNKIILGLIPTDGGATVEILDDDATNYTACGDWIGMYHAAKVTNADGSVKDSIKVRVTASDGTKKDYKMHLLQTSSDASVNKITFKNASLKTCNGKEEAGEDTSFTSDKKIYQYIPSGNVSMNIVSAEGTKVYVNDKLVTPDAEGNYSMDTTEMVNIVKVVAADGITNNKYYFIKENEDGTVPLFAKSETEISKAKEMLTAWNDKRTVDEKKNLVHRGYWEVYMSRATNSDMRGATVYDISTHSFTQGTDWGACILELVMAGENPYNYKGVNYVEGLKKCKDANGNYGPFASNCWALMAFKACGEPIEDSLLKSVLQSAKANSQGDDIRAWCVSAVSDEIPFEEFLPIALSLKETQTENGVWGNAYTNGCYATAIASTGVNLEYYSTDKGSFLDQFKKLYMDSNGMFQFNGSTTYNDRYCKDAIIGLGDIVNQRSVWASYRLTQEKLKALIANAERLDTSNATAEEKEELNKAINAAKEVQDKESGFGNEYFVLYKAMANVSEEYNEHLKFCDSYDTGKAIDEVNEEINNLGDKVALKDADKIFDLKKKYESIKEEYRFYVTDADKLVKASEEIKKLQVDDICDRINNLKKEITIKDKKEIESIRKAYNSLDEEQKKLVKNIDVLANAEKAIKELENSNEDVQPVPDKNINVNKLEVKFKSTTKQIKLTWNAISKANGYQVSLYNTKTKKYKVIANVSKGKTSYTIKSFRNKKLSSATKYRVMVKAYVVQSKKKVTIKSEKIIASTAPEKVVLRKTTTVAGKRVRLRWNKIKGSNGYQIWVKSSPKGKYILEKKINGVNKISFTTKKLKNGKYFFKIRAYKTIKNVKVYGKYSKPKVIRIK</sequence>
<accession>A0A6N7YD96</accession>
<gene>
    <name evidence="2" type="ORF">FYJ25_03600</name>
</gene>
<dbReference type="CDD" id="cd00063">
    <property type="entry name" value="FN3"/>
    <property type="match status" value="1"/>
</dbReference>
<dbReference type="InterPro" id="IPR013783">
    <property type="entry name" value="Ig-like_fold"/>
</dbReference>
<protein>
    <recommendedName>
        <fullName evidence="4">Fibronectin type-III domain-containing protein</fullName>
    </recommendedName>
</protein>
<name>A0A6N7YD96_9FIRM</name>
<dbReference type="SUPFAM" id="SSF49265">
    <property type="entry name" value="Fibronectin type III"/>
    <property type="match status" value="1"/>
</dbReference>
<organism evidence="2 3">
    <name type="scientific">Anaerobutyricum soehngenii</name>
    <dbReference type="NCBI Taxonomy" id="105843"/>
    <lineage>
        <taxon>Bacteria</taxon>
        <taxon>Bacillati</taxon>
        <taxon>Bacillota</taxon>
        <taxon>Clostridia</taxon>
        <taxon>Lachnospirales</taxon>
        <taxon>Lachnospiraceae</taxon>
        <taxon>Anaerobutyricum</taxon>
    </lineage>
</organism>
<dbReference type="InterPro" id="IPR003961">
    <property type="entry name" value="FN3_dom"/>
</dbReference>
<feature type="coiled-coil region" evidence="1">
    <location>
        <begin position="975"/>
        <end position="1012"/>
    </location>
</feature>
<dbReference type="RefSeq" id="WP_154580544.1">
    <property type="nucleotide sequence ID" value="NZ_VULP01000004.1"/>
</dbReference>
<reference evidence="2 3" key="1">
    <citation type="submission" date="2019-08" db="EMBL/GenBank/DDBJ databases">
        <title>In-depth cultivation of the pig gut microbiome towards novel bacterial diversity and tailored functional studies.</title>
        <authorList>
            <person name="Wylensek D."/>
            <person name="Hitch T.C.A."/>
            <person name="Clavel T."/>
        </authorList>
    </citation>
    <scope>NUCLEOTIDE SEQUENCE [LARGE SCALE GENOMIC DNA]</scope>
    <source>
        <strain evidence="2 3">BSM-383-APC-4H</strain>
    </source>
</reference>
<dbReference type="Gene3D" id="2.60.40.10">
    <property type="entry name" value="Immunoglobulins"/>
    <property type="match status" value="2"/>
</dbReference>
<evidence type="ECO:0008006" key="4">
    <source>
        <dbReference type="Google" id="ProtNLM"/>
    </source>
</evidence>
<feature type="coiled-coil region" evidence="1">
    <location>
        <begin position="821"/>
        <end position="857"/>
    </location>
</feature>
<evidence type="ECO:0000313" key="2">
    <source>
        <dbReference type="EMBL" id="MSU81464.1"/>
    </source>
</evidence>
<dbReference type="AlphaFoldDB" id="A0A6N7YD96"/>
<keyword evidence="1" id="KW-0175">Coiled coil</keyword>
<comment type="caution">
    <text evidence="2">The sequence shown here is derived from an EMBL/GenBank/DDBJ whole genome shotgun (WGS) entry which is preliminary data.</text>
</comment>
<evidence type="ECO:0000313" key="3">
    <source>
        <dbReference type="Proteomes" id="UP000433359"/>
    </source>
</evidence>
<evidence type="ECO:0000256" key="1">
    <source>
        <dbReference type="SAM" id="Coils"/>
    </source>
</evidence>
<dbReference type="EMBL" id="VULP01000004">
    <property type="protein sequence ID" value="MSU81464.1"/>
    <property type="molecule type" value="Genomic_DNA"/>
</dbReference>
<dbReference type="InterPro" id="IPR036116">
    <property type="entry name" value="FN3_sf"/>
</dbReference>
<dbReference type="Proteomes" id="UP000433359">
    <property type="component" value="Unassembled WGS sequence"/>
</dbReference>